<dbReference type="Proteomes" id="UP000198992">
    <property type="component" value="Unassembled WGS sequence"/>
</dbReference>
<evidence type="ECO:0000313" key="2">
    <source>
        <dbReference type="Proteomes" id="UP000198992"/>
    </source>
</evidence>
<gene>
    <name evidence="1" type="ORF">SAMN05444164_4214</name>
</gene>
<dbReference type="RefSeq" id="WP_092118599.1">
    <property type="nucleotide sequence ID" value="NZ_FNTH01000001.1"/>
</dbReference>
<dbReference type="OrthoDB" id="7432864at2"/>
<evidence type="ECO:0000313" key="1">
    <source>
        <dbReference type="EMBL" id="SED24666.1"/>
    </source>
</evidence>
<dbReference type="EMBL" id="FNTH01000001">
    <property type="protein sequence ID" value="SED24666.1"/>
    <property type="molecule type" value="Genomic_DNA"/>
</dbReference>
<dbReference type="AlphaFoldDB" id="A0A1H4Z355"/>
<reference evidence="1 2" key="1">
    <citation type="submission" date="2016-10" db="EMBL/GenBank/DDBJ databases">
        <authorList>
            <person name="de Groot N.N."/>
        </authorList>
    </citation>
    <scope>NUCLEOTIDE SEQUENCE [LARGE SCALE GENOMIC DNA]</scope>
    <source>
        <strain evidence="1 2">MT12</strain>
    </source>
</reference>
<organism evidence="1 2">
    <name type="scientific">Bradyrhizobium erythrophlei</name>
    <dbReference type="NCBI Taxonomy" id="1437360"/>
    <lineage>
        <taxon>Bacteria</taxon>
        <taxon>Pseudomonadati</taxon>
        <taxon>Pseudomonadota</taxon>
        <taxon>Alphaproteobacteria</taxon>
        <taxon>Hyphomicrobiales</taxon>
        <taxon>Nitrobacteraceae</taxon>
        <taxon>Bradyrhizobium</taxon>
    </lineage>
</organism>
<proteinExistence type="predicted"/>
<name>A0A1H4Z355_9BRAD</name>
<evidence type="ECO:0008006" key="3">
    <source>
        <dbReference type="Google" id="ProtNLM"/>
    </source>
</evidence>
<sequence>MSQDELRTGCVIRFPYLWVREAERGETEGRKHRPVAVGVRIARPKGEDVLVLFPITSQPPSSDRFAAEIPEMEKRRAGLVATLRLWIILDEYNQDVIGQSFYLEPEPPLGHFSKAFFLPLMRDFISRRAKTRGVNRQR</sequence>
<accession>A0A1H4Z355</accession>
<protein>
    <recommendedName>
        <fullName evidence="3">PemK-like, MazF-like toxin of type II toxin-antitoxin system</fullName>
    </recommendedName>
</protein>